<sequence>MRELILIADDSDASSLVFREAQRDDSTEDTHHFFLAVTDEVRAALESLISGTPAATPITALSSARDDSSATRDAVDPGADTANSDPAAPVPAAGENSTGDTGDTVDSVDTVDTGDTATASDTGNTGDTGDTQHTHNSEDPGQSAPAAQPRREAQTPDPGLSNPLTLRPREIQERIRSGKTIDEVAEEADVARSRIEPFAHPVLLERARIADMAKRAHPVRDDGPSPLTLFEVIATAFAARDLDLTSAHWDAYRDASHQWVVVLTWKAGLSTNTAEWSYHGRGQSPETAVARNALAADLIDPDFARPVRTISRAGRGNLGVVNDDLTAPTTGEEETSTERTRDDLPVIGEDTTTLTGDDDSLLEGESLLKHPEPTKKAPKRKAVTPHWEDVLLGVRANTKRPRK</sequence>
<dbReference type="STRING" id="1431546.CAQU_03580"/>
<evidence type="ECO:0000313" key="4">
    <source>
        <dbReference type="Proteomes" id="UP000185478"/>
    </source>
</evidence>
<dbReference type="KEGG" id="caqu:CAQU_03580"/>
<protein>
    <recommendedName>
        <fullName evidence="2">DUF3071 domain-containing protein</fullName>
    </recommendedName>
</protein>
<dbReference type="Pfam" id="PF11268">
    <property type="entry name" value="DUF3071"/>
    <property type="match status" value="1"/>
</dbReference>
<feature type="compositionally biased region" description="Low complexity" evidence="1">
    <location>
        <begin position="96"/>
        <end position="129"/>
    </location>
</feature>
<accession>A0A1L7CEJ9</accession>
<feature type="region of interest" description="Disordered" evidence="1">
    <location>
        <begin position="59"/>
        <end position="172"/>
    </location>
</feature>
<evidence type="ECO:0000256" key="1">
    <source>
        <dbReference type="SAM" id="MobiDB-lite"/>
    </source>
</evidence>
<reference evidence="3 4" key="1">
    <citation type="submission" date="2014-08" db="EMBL/GenBank/DDBJ databases">
        <title>Complete genome sequence of Corynebacterium aquilae S-613T(T) (=DSM 44791(T)), isolated from the choana of a healthy golden eagle.</title>
        <authorList>
            <person name="Ruckert C."/>
            <person name="Albersmeier A."/>
            <person name="Winkler A."/>
            <person name="Kalinowski J."/>
        </authorList>
    </citation>
    <scope>NUCLEOTIDE SEQUENCE [LARGE SCALE GENOMIC DNA]</scope>
    <source>
        <strain evidence="3 4">S-613</strain>
    </source>
</reference>
<dbReference type="Proteomes" id="UP000185478">
    <property type="component" value="Chromosome"/>
</dbReference>
<feature type="compositionally biased region" description="Basic and acidic residues" evidence="1">
    <location>
        <begin position="64"/>
        <end position="75"/>
    </location>
</feature>
<dbReference type="OrthoDB" id="5180791at2"/>
<dbReference type="AlphaFoldDB" id="A0A1L7CEJ9"/>
<evidence type="ECO:0000313" key="3">
    <source>
        <dbReference type="EMBL" id="APT84300.1"/>
    </source>
</evidence>
<keyword evidence="4" id="KW-1185">Reference proteome</keyword>
<organism evidence="3 4">
    <name type="scientific">Corynebacterium aquilae DSM 44791</name>
    <dbReference type="NCBI Taxonomy" id="1431546"/>
    <lineage>
        <taxon>Bacteria</taxon>
        <taxon>Bacillati</taxon>
        <taxon>Actinomycetota</taxon>
        <taxon>Actinomycetes</taxon>
        <taxon>Mycobacteriales</taxon>
        <taxon>Corynebacteriaceae</taxon>
        <taxon>Corynebacterium</taxon>
    </lineage>
</organism>
<name>A0A1L7CEJ9_9CORY</name>
<proteinExistence type="predicted"/>
<gene>
    <name evidence="3" type="ORF">CAQU_03580</name>
</gene>
<dbReference type="InterPro" id="IPR047682">
    <property type="entry name" value="SepH-like"/>
</dbReference>
<dbReference type="EMBL" id="CP009245">
    <property type="protein sequence ID" value="APT84300.1"/>
    <property type="molecule type" value="Genomic_DNA"/>
</dbReference>
<feature type="domain" description="DUF3071" evidence="2">
    <location>
        <begin position="1"/>
        <end position="278"/>
    </location>
</feature>
<evidence type="ECO:0000259" key="2">
    <source>
        <dbReference type="Pfam" id="PF11268"/>
    </source>
</evidence>
<dbReference type="InterPro" id="IPR021421">
    <property type="entry name" value="DUF3071"/>
</dbReference>
<dbReference type="RefSeq" id="WP_075725263.1">
    <property type="nucleotide sequence ID" value="NZ_CP009245.1"/>
</dbReference>
<dbReference type="NCBIfam" id="NF040712">
    <property type="entry name" value="SepH"/>
    <property type="match status" value="1"/>
</dbReference>
<feature type="compositionally biased region" description="Basic and acidic residues" evidence="1">
    <location>
        <begin position="366"/>
        <end position="375"/>
    </location>
</feature>
<feature type="region of interest" description="Disordered" evidence="1">
    <location>
        <begin position="321"/>
        <end position="383"/>
    </location>
</feature>